<feature type="region of interest" description="Disordered" evidence="1">
    <location>
        <begin position="1"/>
        <end position="37"/>
    </location>
</feature>
<sequence>GTKGSSSTSNDPAASANQPNNEVFVQTEKDTASVVLK</sequence>
<evidence type="ECO:0000313" key="2">
    <source>
        <dbReference type="EMBL" id="OMO52133.1"/>
    </source>
</evidence>
<evidence type="ECO:0000256" key="1">
    <source>
        <dbReference type="SAM" id="MobiDB-lite"/>
    </source>
</evidence>
<reference evidence="2 3" key="1">
    <citation type="submission" date="2013-09" db="EMBL/GenBank/DDBJ databases">
        <title>Corchorus capsularis genome sequencing.</title>
        <authorList>
            <person name="Alam M."/>
            <person name="Haque M.S."/>
            <person name="Islam M.S."/>
            <person name="Emdad E.M."/>
            <person name="Islam M.M."/>
            <person name="Ahmed B."/>
            <person name="Halim A."/>
            <person name="Hossen Q.M.M."/>
            <person name="Hossain M.Z."/>
            <person name="Ahmed R."/>
            <person name="Khan M.M."/>
            <person name="Islam R."/>
            <person name="Rashid M.M."/>
            <person name="Khan S.A."/>
            <person name="Rahman M.S."/>
            <person name="Alam M."/>
        </authorList>
    </citation>
    <scope>NUCLEOTIDE SEQUENCE [LARGE SCALE GENOMIC DNA]</scope>
    <source>
        <strain evidence="3">cv. CVL-1</strain>
        <tissue evidence="2">Whole seedling</tissue>
    </source>
</reference>
<proteinExistence type="predicted"/>
<name>A0A1R3G236_COCAP</name>
<feature type="compositionally biased region" description="Polar residues" evidence="1">
    <location>
        <begin position="1"/>
        <end position="24"/>
    </location>
</feature>
<keyword evidence="3" id="KW-1185">Reference proteome</keyword>
<evidence type="ECO:0000313" key="3">
    <source>
        <dbReference type="Proteomes" id="UP000188268"/>
    </source>
</evidence>
<dbReference type="Proteomes" id="UP000188268">
    <property type="component" value="Unassembled WGS sequence"/>
</dbReference>
<gene>
    <name evidence="2" type="ORF">CCACVL1_29343</name>
</gene>
<dbReference type="Gramene" id="OMO52133">
    <property type="protein sequence ID" value="OMO52133"/>
    <property type="gene ID" value="CCACVL1_29343"/>
</dbReference>
<dbReference type="AlphaFoldDB" id="A0A1R3G236"/>
<feature type="non-terminal residue" evidence="2">
    <location>
        <position position="1"/>
    </location>
</feature>
<protein>
    <submittedName>
        <fullName evidence="2">Uncharacterized protein</fullName>
    </submittedName>
</protein>
<accession>A0A1R3G236</accession>
<organism evidence="2 3">
    <name type="scientific">Corchorus capsularis</name>
    <name type="common">Jute</name>
    <dbReference type="NCBI Taxonomy" id="210143"/>
    <lineage>
        <taxon>Eukaryota</taxon>
        <taxon>Viridiplantae</taxon>
        <taxon>Streptophyta</taxon>
        <taxon>Embryophyta</taxon>
        <taxon>Tracheophyta</taxon>
        <taxon>Spermatophyta</taxon>
        <taxon>Magnoliopsida</taxon>
        <taxon>eudicotyledons</taxon>
        <taxon>Gunneridae</taxon>
        <taxon>Pentapetalae</taxon>
        <taxon>rosids</taxon>
        <taxon>malvids</taxon>
        <taxon>Malvales</taxon>
        <taxon>Malvaceae</taxon>
        <taxon>Grewioideae</taxon>
        <taxon>Apeibeae</taxon>
        <taxon>Corchorus</taxon>
    </lineage>
</organism>
<comment type="caution">
    <text evidence="2">The sequence shown here is derived from an EMBL/GenBank/DDBJ whole genome shotgun (WGS) entry which is preliminary data.</text>
</comment>
<dbReference type="EMBL" id="AWWV01015573">
    <property type="protein sequence ID" value="OMO52133.1"/>
    <property type="molecule type" value="Genomic_DNA"/>
</dbReference>